<dbReference type="Gene3D" id="3.30.10.10">
    <property type="entry name" value="Trypsin Inhibitor V, subunit A"/>
    <property type="match status" value="1"/>
</dbReference>
<feature type="signal peptide" evidence="1">
    <location>
        <begin position="1"/>
        <end position="20"/>
    </location>
</feature>
<dbReference type="Proteomes" id="UP001652564">
    <property type="component" value="Unassembled WGS sequence"/>
</dbReference>
<evidence type="ECO:0000313" key="3">
    <source>
        <dbReference type="Proteomes" id="UP001652564"/>
    </source>
</evidence>
<keyword evidence="1" id="KW-0732">Signal</keyword>
<reference evidence="2 3" key="1">
    <citation type="submission" date="2022-10" db="EMBL/GenBank/DDBJ databases">
        <title>Defluviimonas sp. nov., isolated from ocean surface sediments.</title>
        <authorList>
            <person name="He W."/>
            <person name="Wang L."/>
            <person name="Zhang D.-F."/>
        </authorList>
    </citation>
    <scope>NUCLEOTIDE SEQUENCE [LARGE SCALE GENOMIC DNA]</scope>
    <source>
        <strain evidence="2 3">WL0050</strain>
    </source>
</reference>
<dbReference type="PROSITE" id="PS51257">
    <property type="entry name" value="PROKAR_LIPOPROTEIN"/>
    <property type="match status" value="1"/>
</dbReference>
<dbReference type="RefSeq" id="WP_263740675.1">
    <property type="nucleotide sequence ID" value="NZ_JAOWKZ010000003.1"/>
</dbReference>
<evidence type="ECO:0000256" key="1">
    <source>
        <dbReference type="SAM" id="SignalP"/>
    </source>
</evidence>
<comment type="caution">
    <text evidence="2">The sequence shown here is derived from an EMBL/GenBank/DDBJ whole genome shotgun (WGS) entry which is preliminary data.</text>
</comment>
<dbReference type="PANTHER" id="PTHR39600:SF1">
    <property type="entry name" value="PEPTIDASE INHIBITOR I78 FAMILY PROTEIN"/>
    <property type="match status" value="1"/>
</dbReference>
<name>A0ABT2ZQR0_9RHOB</name>
<dbReference type="InterPro" id="IPR021719">
    <property type="entry name" value="Prot_inh_I78"/>
</dbReference>
<sequence length="90" mass="9299">MKAFAILPVLVGLCGCVGAAADQPDPADASCSAEGLQYLVGQPDSAFDPSGLDEPVRVIHPGDAITMDFSLQRLNVEIDAEGRIAAIRCG</sequence>
<dbReference type="Pfam" id="PF11720">
    <property type="entry name" value="Inhibitor_I78"/>
    <property type="match status" value="1"/>
</dbReference>
<gene>
    <name evidence="2" type="ORF">OEZ71_14305</name>
</gene>
<proteinExistence type="predicted"/>
<dbReference type="PANTHER" id="PTHR39600">
    <property type="entry name" value="PEPTIDASE INHIBITOR I78 FAMILY PROTEIN"/>
    <property type="match status" value="1"/>
</dbReference>
<keyword evidence="3" id="KW-1185">Reference proteome</keyword>
<evidence type="ECO:0000313" key="2">
    <source>
        <dbReference type="EMBL" id="MCV2873469.1"/>
    </source>
</evidence>
<accession>A0ABT2ZQR0</accession>
<protein>
    <submittedName>
        <fullName evidence="2">I78 family peptidase inhibitor</fullName>
    </submittedName>
</protein>
<dbReference type="EMBL" id="JAOWKZ010000003">
    <property type="protein sequence ID" value="MCV2873469.1"/>
    <property type="molecule type" value="Genomic_DNA"/>
</dbReference>
<organism evidence="2 3">
    <name type="scientific">Albidovulum litorale</name>
    <dbReference type="NCBI Taxonomy" id="2984134"/>
    <lineage>
        <taxon>Bacteria</taxon>
        <taxon>Pseudomonadati</taxon>
        <taxon>Pseudomonadota</taxon>
        <taxon>Alphaproteobacteria</taxon>
        <taxon>Rhodobacterales</taxon>
        <taxon>Paracoccaceae</taxon>
        <taxon>Albidovulum</taxon>
    </lineage>
</organism>
<feature type="chain" id="PRO_5046467977" evidence="1">
    <location>
        <begin position="21"/>
        <end position="90"/>
    </location>
</feature>